<reference evidence="3 4" key="1">
    <citation type="journal article" date="2010" name="Science">
        <title>Genomic analysis of organismal complexity in the multicellular green alga Volvox carteri.</title>
        <authorList>
            <person name="Prochnik S.E."/>
            <person name="Umen J."/>
            <person name="Nedelcu A.M."/>
            <person name="Hallmann A."/>
            <person name="Miller S.M."/>
            <person name="Nishii I."/>
            <person name="Ferris P."/>
            <person name="Kuo A."/>
            <person name="Mitros T."/>
            <person name="Fritz-Laylin L.K."/>
            <person name="Hellsten U."/>
            <person name="Chapman J."/>
            <person name="Simakov O."/>
            <person name="Rensing S.A."/>
            <person name="Terry A."/>
            <person name="Pangilinan J."/>
            <person name="Kapitonov V."/>
            <person name="Jurka J."/>
            <person name="Salamov A."/>
            <person name="Shapiro H."/>
            <person name="Schmutz J."/>
            <person name="Grimwood J."/>
            <person name="Lindquist E."/>
            <person name="Lucas S."/>
            <person name="Grigoriev I.V."/>
            <person name="Schmitt R."/>
            <person name="Kirk D."/>
            <person name="Rokhsar D.S."/>
        </authorList>
    </citation>
    <scope>NUCLEOTIDE SEQUENCE [LARGE SCALE GENOMIC DNA]</scope>
    <source>
        <strain evidence="4">f. Nagariensis / Eve</strain>
    </source>
</reference>
<dbReference type="GO" id="GO:0005576">
    <property type="term" value="C:extracellular region"/>
    <property type="evidence" value="ECO:0007669"/>
    <property type="project" value="InterPro"/>
</dbReference>
<dbReference type="Gene3D" id="3.40.33.10">
    <property type="entry name" value="CAP"/>
    <property type="match status" value="1"/>
</dbReference>
<evidence type="ECO:0000313" key="4">
    <source>
        <dbReference type="Proteomes" id="UP000001058"/>
    </source>
</evidence>
<dbReference type="eggNOG" id="KOG3017">
    <property type="taxonomic scope" value="Eukaryota"/>
</dbReference>
<organism evidence="4">
    <name type="scientific">Volvox carteri f. nagariensis</name>
    <dbReference type="NCBI Taxonomy" id="3068"/>
    <lineage>
        <taxon>Eukaryota</taxon>
        <taxon>Viridiplantae</taxon>
        <taxon>Chlorophyta</taxon>
        <taxon>core chlorophytes</taxon>
        <taxon>Chlorophyceae</taxon>
        <taxon>CS clade</taxon>
        <taxon>Chlamydomonadales</taxon>
        <taxon>Volvocaceae</taxon>
        <taxon>Volvox</taxon>
    </lineage>
</organism>
<dbReference type="OrthoDB" id="539780at2759"/>
<dbReference type="InterPro" id="IPR035940">
    <property type="entry name" value="CAP_sf"/>
</dbReference>
<dbReference type="STRING" id="3068.D8TSJ9"/>
<dbReference type="RefSeq" id="XP_002949364.1">
    <property type="nucleotide sequence ID" value="XM_002949318.1"/>
</dbReference>
<dbReference type="FunCoup" id="D8TSJ9">
    <property type="interactions" value="127"/>
</dbReference>
<dbReference type="InterPro" id="IPR018244">
    <property type="entry name" value="Allrgn_V5/Tpx1_CS"/>
</dbReference>
<feature type="chain" id="PRO_5003123832" description="SCP domain-containing protein" evidence="1">
    <location>
        <begin position="25"/>
        <end position="197"/>
    </location>
</feature>
<dbReference type="PRINTS" id="PR00837">
    <property type="entry name" value="V5TPXLIKE"/>
</dbReference>
<keyword evidence="4" id="KW-1185">Reference proteome</keyword>
<dbReference type="EMBL" id="GL378335">
    <property type="protein sequence ID" value="EFJ49383.1"/>
    <property type="molecule type" value="Genomic_DNA"/>
</dbReference>
<feature type="domain" description="SCP" evidence="2">
    <location>
        <begin position="41"/>
        <end position="177"/>
    </location>
</feature>
<dbReference type="SUPFAM" id="SSF55797">
    <property type="entry name" value="PR-1-like"/>
    <property type="match status" value="1"/>
</dbReference>
<dbReference type="SMART" id="SM00198">
    <property type="entry name" value="SCP"/>
    <property type="match status" value="1"/>
</dbReference>
<protein>
    <recommendedName>
        <fullName evidence="2">SCP domain-containing protein</fullName>
    </recommendedName>
</protein>
<feature type="signal peptide" evidence="1">
    <location>
        <begin position="1"/>
        <end position="24"/>
    </location>
</feature>
<gene>
    <name evidence="3" type="ORF">VOLCADRAFT_104287</name>
</gene>
<keyword evidence="1" id="KW-0732">Signal</keyword>
<dbReference type="GeneID" id="9618653"/>
<dbReference type="AlphaFoldDB" id="D8TSJ9"/>
<evidence type="ECO:0000256" key="1">
    <source>
        <dbReference type="SAM" id="SignalP"/>
    </source>
</evidence>
<evidence type="ECO:0000259" key="2">
    <source>
        <dbReference type="SMART" id="SM00198"/>
    </source>
</evidence>
<dbReference type="Pfam" id="PF00188">
    <property type="entry name" value="CAP"/>
    <property type="match status" value="1"/>
</dbReference>
<accession>D8TSJ9</accession>
<dbReference type="PROSITE" id="PS01009">
    <property type="entry name" value="CRISP_1"/>
    <property type="match status" value="1"/>
</dbReference>
<name>D8TSJ9_VOLCA</name>
<dbReference type="InterPro" id="IPR001283">
    <property type="entry name" value="CRISP-related"/>
</dbReference>
<dbReference type="KEGG" id="vcn:VOLCADRAFT_104287"/>
<dbReference type="InParanoid" id="D8TSJ9"/>
<dbReference type="InterPro" id="IPR014044">
    <property type="entry name" value="CAP_dom"/>
</dbReference>
<evidence type="ECO:0000313" key="3">
    <source>
        <dbReference type="EMBL" id="EFJ49383.1"/>
    </source>
</evidence>
<dbReference type="Proteomes" id="UP000001058">
    <property type="component" value="Unassembled WGS sequence"/>
</dbReference>
<proteinExistence type="predicted"/>
<dbReference type="PANTHER" id="PTHR10334">
    <property type="entry name" value="CYSTEINE-RICH SECRETORY PROTEIN-RELATED"/>
    <property type="match status" value="1"/>
</dbReference>
<sequence length="197" mass="21867">MLCRAISLLAALVAVILLFELGRTARTSAARLQPYSYLPMLKPGAILEAHNKYRLWSGVPNLTWSDELAASAQNWSDKCIFEHSYGQYGENLVLGTFNTMGEILYGMSLWTIEMCWYDFDAPGFNETTGHYTQVVWKDTQMVGCGYRTCKSVSGFSGQCDGCGVVTCHYSPPGNYLSATLFRLNVLKPIKSWCPGAT</sequence>
<dbReference type="PROSITE" id="PS01010">
    <property type="entry name" value="CRISP_2"/>
    <property type="match status" value="1"/>
</dbReference>